<evidence type="ECO:0000313" key="2">
    <source>
        <dbReference type="EMBL" id="CAI9732296.1"/>
    </source>
</evidence>
<keyword evidence="1" id="KW-0732">Signal</keyword>
<proteinExistence type="predicted"/>
<evidence type="ECO:0000313" key="3">
    <source>
        <dbReference type="Proteomes" id="UP001162480"/>
    </source>
</evidence>
<protein>
    <submittedName>
        <fullName evidence="2">Uncharacterized protein</fullName>
    </submittedName>
</protein>
<feature type="signal peptide" evidence="1">
    <location>
        <begin position="1"/>
        <end position="21"/>
    </location>
</feature>
<name>A0AA36BET1_OCTVU</name>
<evidence type="ECO:0000256" key="1">
    <source>
        <dbReference type="SAM" id="SignalP"/>
    </source>
</evidence>
<feature type="chain" id="PRO_5041389311" evidence="1">
    <location>
        <begin position="22"/>
        <end position="92"/>
    </location>
</feature>
<sequence>MAKNLLVLFVLFTVLVGGLEGAGLCNMYRAMDCVKMLIFNYKSSETFDKICRNSQKFVNCARPLTAGCGTTIQKLFVKTIRSMRLAGCPINS</sequence>
<reference evidence="2" key="1">
    <citation type="submission" date="2023-08" db="EMBL/GenBank/DDBJ databases">
        <authorList>
            <person name="Alioto T."/>
            <person name="Alioto T."/>
            <person name="Gomez Garrido J."/>
        </authorList>
    </citation>
    <scope>NUCLEOTIDE SEQUENCE</scope>
</reference>
<organism evidence="2 3">
    <name type="scientific">Octopus vulgaris</name>
    <name type="common">Common octopus</name>
    <dbReference type="NCBI Taxonomy" id="6645"/>
    <lineage>
        <taxon>Eukaryota</taxon>
        <taxon>Metazoa</taxon>
        <taxon>Spiralia</taxon>
        <taxon>Lophotrochozoa</taxon>
        <taxon>Mollusca</taxon>
        <taxon>Cephalopoda</taxon>
        <taxon>Coleoidea</taxon>
        <taxon>Octopodiformes</taxon>
        <taxon>Octopoda</taxon>
        <taxon>Incirrata</taxon>
        <taxon>Octopodidae</taxon>
        <taxon>Octopus</taxon>
    </lineage>
</organism>
<dbReference type="AlphaFoldDB" id="A0AA36BET1"/>
<gene>
    <name evidence="2" type="ORF">OCTVUL_1B019116</name>
</gene>
<dbReference type="Proteomes" id="UP001162480">
    <property type="component" value="Chromosome 13"/>
</dbReference>
<keyword evidence="3" id="KW-1185">Reference proteome</keyword>
<dbReference type="EMBL" id="OX597826">
    <property type="protein sequence ID" value="CAI9732296.1"/>
    <property type="molecule type" value="Genomic_DNA"/>
</dbReference>
<accession>A0AA36BET1</accession>